<evidence type="ECO:0000313" key="4">
    <source>
        <dbReference type="EMBL" id="AJG01885.1"/>
    </source>
</evidence>
<dbReference type="PANTHER" id="PTHR16222">
    <property type="entry name" value="ADP-RIBOSYLGLYCOHYDROLASE"/>
    <property type="match status" value="1"/>
</dbReference>
<dbReference type="GO" id="GO:0046872">
    <property type="term" value="F:metal ion binding"/>
    <property type="evidence" value="ECO:0007669"/>
    <property type="project" value="UniProtKB-KW"/>
</dbReference>
<proteinExistence type="inferred from homology"/>
<dbReference type="SUPFAM" id="SSF101478">
    <property type="entry name" value="ADP-ribosylglycohydrolase"/>
    <property type="match status" value="1"/>
</dbReference>
<evidence type="ECO:0000256" key="2">
    <source>
        <dbReference type="PIRSR" id="PIRSR605502-1"/>
    </source>
</evidence>
<organism evidence="4">
    <name type="scientific">Nipponia nippon</name>
    <name type="common">Crested ibis</name>
    <name type="synonym">Ibis nippon</name>
    <dbReference type="NCBI Taxonomy" id="128390"/>
    <lineage>
        <taxon>Eukaryota</taxon>
        <taxon>Metazoa</taxon>
        <taxon>Chordata</taxon>
        <taxon>Craniata</taxon>
        <taxon>Vertebrata</taxon>
        <taxon>Euteleostomi</taxon>
        <taxon>Archelosauria</taxon>
        <taxon>Archosauria</taxon>
        <taxon>Dinosauria</taxon>
        <taxon>Saurischia</taxon>
        <taxon>Theropoda</taxon>
        <taxon>Coelurosauria</taxon>
        <taxon>Aves</taxon>
        <taxon>Neognathae</taxon>
        <taxon>Neoaves</taxon>
        <taxon>Aequornithes</taxon>
        <taxon>Pelecaniformes</taxon>
        <taxon>Threskiornithidae</taxon>
        <taxon>Nipponia</taxon>
    </lineage>
</organism>
<feature type="binding site" evidence="2">
    <location>
        <position position="361"/>
    </location>
    <ligand>
        <name>Mg(2+)</name>
        <dbReference type="ChEBI" id="CHEBI:18420"/>
        <label>1</label>
    </ligand>
</feature>
<feature type="region of interest" description="Disordered" evidence="3">
    <location>
        <begin position="260"/>
        <end position="284"/>
    </location>
</feature>
<feature type="binding site" evidence="2">
    <location>
        <position position="65"/>
    </location>
    <ligand>
        <name>Mg(2+)</name>
        <dbReference type="ChEBI" id="CHEBI:18420"/>
        <label>1</label>
    </ligand>
</feature>
<reference evidence="4" key="1">
    <citation type="submission" date="2014-11" db="EMBL/GenBank/DDBJ databases">
        <authorList>
            <person name="Chen L.-C."/>
            <person name="Lan H."/>
            <person name="Wan Q.-H."/>
        </authorList>
    </citation>
    <scope>NUCLEOTIDE SEQUENCE</scope>
</reference>
<comment type="similarity">
    <text evidence="1">Belongs to the ADP-ribosylglycohydrolase family.</text>
</comment>
<feature type="binding site" evidence="2">
    <location>
        <position position="63"/>
    </location>
    <ligand>
        <name>Mg(2+)</name>
        <dbReference type="ChEBI" id="CHEBI:18420"/>
        <label>1</label>
    </ligand>
</feature>
<dbReference type="EMBL" id="KP182409">
    <property type="protein sequence ID" value="AJG01885.1"/>
    <property type="molecule type" value="Genomic_DNA"/>
</dbReference>
<keyword evidence="2" id="KW-0479">Metal-binding</keyword>
<name>A0A0B5J689_NIPNI</name>
<sequence>MEETVPSVEAYEAAMVLSGVGDALGYRGSRWEYCTSGPQIHAELAELGGLEAITLQPPEWPVSDDTVLHLATAEGLATGLEGEPLLQELARRYVAAMGDMEGRKPGPTSILGTSQLRPGEPEGYRIPFNPTGTGCGAAMRSLAIGLRYPHAWELPTLIRVSIESGRMTHHHPTGYLGALAVALFGALGARGEPPERWGAELLRVLPLAWDYVEGAGVAVGDNAAAWPFFGDAWHRYLVSQGLLQSHSPLTPSATAYPFITGDTNDPSVPSGSNDPVFPVTSTSPRSCRYLESRGLLEGRGPPQVPSLPSPAERDAAYMGWALEGWPGRSGHDAPMVALEALLAAGGSWGDLCARGVLHGGDNDSTGTIAAGCWGLRGGLESIPPGLHCCLEYRGRLRDAAHRLHALAWGGR</sequence>
<dbReference type="InterPro" id="IPR050792">
    <property type="entry name" value="ADP-ribosylglycohydrolase"/>
</dbReference>
<protein>
    <submittedName>
        <fullName evidence="4">ADPRH2</fullName>
    </submittedName>
</protein>
<dbReference type="InterPro" id="IPR036705">
    <property type="entry name" value="Ribosyl_crysJ1_sf"/>
</dbReference>
<feature type="binding site" evidence="2">
    <location>
        <position position="364"/>
    </location>
    <ligand>
        <name>Mg(2+)</name>
        <dbReference type="ChEBI" id="CHEBI:18420"/>
        <label>1</label>
    </ligand>
</feature>
<evidence type="ECO:0000256" key="1">
    <source>
        <dbReference type="ARBA" id="ARBA00010702"/>
    </source>
</evidence>
<feature type="compositionally biased region" description="Polar residues" evidence="3">
    <location>
        <begin position="261"/>
        <end position="284"/>
    </location>
</feature>
<dbReference type="Pfam" id="PF03747">
    <property type="entry name" value="ADP_ribosyl_GH"/>
    <property type="match status" value="1"/>
</dbReference>
<dbReference type="AlphaFoldDB" id="A0A0B5J689"/>
<evidence type="ECO:0000256" key="3">
    <source>
        <dbReference type="SAM" id="MobiDB-lite"/>
    </source>
</evidence>
<comment type="cofactor">
    <cofactor evidence="2">
        <name>Mg(2+)</name>
        <dbReference type="ChEBI" id="CHEBI:18420"/>
    </cofactor>
    <text evidence="2">Binds 2 magnesium ions per subunit.</text>
</comment>
<feature type="binding site" evidence="2">
    <location>
        <position position="64"/>
    </location>
    <ligand>
        <name>Mg(2+)</name>
        <dbReference type="ChEBI" id="CHEBI:18420"/>
        <label>1</label>
    </ligand>
</feature>
<dbReference type="PANTHER" id="PTHR16222:SF39">
    <property type="entry name" value="ADP-RIBOSYLARGININE HYDROLASE-RELATED"/>
    <property type="match status" value="1"/>
</dbReference>
<gene>
    <name evidence="4" type="primary">ADPRH2</name>
</gene>
<feature type="binding site" evidence="2">
    <location>
        <position position="363"/>
    </location>
    <ligand>
        <name>Mg(2+)</name>
        <dbReference type="ChEBI" id="CHEBI:18420"/>
        <label>1</label>
    </ligand>
</feature>
<accession>A0A0B5J689</accession>
<keyword evidence="2" id="KW-0460">Magnesium</keyword>
<dbReference type="Gene3D" id="1.10.4080.10">
    <property type="entry name" value="ADP-ribosylation/Crystallin J1"/>
    <property type="match status" value="2"/>
</dbReference>
<dbReference type="InterPro" id="IPR005502">
    <property type="entry name" value="Ribosyl_crysJ1"/>
</dbReference>
<reference evidence="4" key="2">
    <citation type="journal article" date="2015" name="Sci. Rep.">
        <title>Genomic organization of the crested ibis MHC provides new insight into ancestral avian MHC structure.</title>
        <authorList>
            <person name="Chen L.C."/>
            <person name="Lan H."/>
            <person name="Sun L."/>
            <person name="Deng Y.L."/>
            <person name="Tang K.Y."/>
            <person name="Wan Q.H."/>
        </authorList>
    </citation>
    <scope>NUCLEOTIDE SEQUENCE</scope>
</reference>